<protein>
    <recommendedName>
        <fullName evidence="2">LOB domain-containing protein</fullName>
    </recommendedName>
</protein>
<comment type="similarity">
    <text evidence="1">Belongs to the LOB domain-containing protein family.</text>
</comment>
<name>A0AAP0EUD5_9MAGN</name>
<feature type="domain" description="LOB" evidence="2">
    <location>
        <begin position="5"/>
        <end position="106"/>
    </location>
</feature>
<reference evidence="3 4" key="1">
    <citation type="submission" date="2024-01" db="EMBL/GenBank/DDBJ databases">
        <title>Genome assemblies of Stephania.</title>
        <authorList>
            <person name="Yang L."/>
        </authorList>
    </citation>
    <scope>NUCLEOTIDE SEQUENCE [LARGE SCALE GENOMIC DNA]</scope>
    <source>
        <strain evidence="3">JXDWG</strain>
        <tissue evidence="3">Leaf</tissue>
    </source>
</reference>
<dbReference type="Pfam" id="PF03195">
    <property type="entry name" value="LOB"/>
    <property type="match status" value="1"/>
</dbReference>
<evidence type="ECO:0000313" key="4">
    <source>
        <dbReference type="Proteomes" id="UP001419268"/>
    </source>
</evidence>
<dbReference type="PROSITE" id="PS50891">
    <property type="entry name" value="LOB"/>
    <property type="match status" value="1"/>
</dbReference>
<dbReference type="PANTHER" id="PTHR31301:SF153">
    <property type="entry name" value="LOB DOMAIN-CONTAINING PROTEIN 26"/>
    <property type="match status" value="1"/>
</dbReference>
<dbReference type="EMBL" id="JBBNAG010000010">
    <property type="protein sequence ID" value="KAK9099805.1"/>
    <property type="molecule type" value="Genomic_DNA"/>
</dbReference>
<dbReference type="InterPro" id="IPR004883">
    <property type="entry name" value="LOB"/>
</dbReference>
<evidence type="ECO:0000256" key="1">
    <source>
        <dbReference type="ARBA" id="ARBA00005474"/>
    </source>
</evidence>
<accession>A0AAP0EUD5</accession>
<keyword evidence="4" id="KW-1185">Reference proteome</keyword>
<gene>
    <name evidence="3" type="ORF">Scep_023235</name>
</gene>
<dbReference type="AlphaFoldDB" id="A0AAP0EUD5"/>
<evidence type="ECO:0000313" key="3">
    <source>
        <dbReference type="EMBL" id="KAK9099805.1"/>
    </source>
</evidence>
<evidence type="ECO:0000259" key="2">
    <source>
        <dbReference type="PROSITE" id="PS50891"/>
    </source>
</evidence>
<comment type="caution">
    <text evidence="3">The sequence shown here is derived from an EMBL/GenBank/DDBJ whole genome shotgun (WGS) entry which is preliminary data.</text>
</comment>
<organism evidence="3 4">
    <name type="scientific">Stephania cephalantha</name>
    <dbReference type="NCBI Taxonomy" id="152367"/>
    <lineage>
        <taxon>Eukaryota</taxon>
        <taxon>Viridiplantae</taxon>
        <taxon>Streptophyta</taxon>
        <taxon>Embryophyta</taxon>
        <taxon>Tracheophyta</taxon>
        <taxon>Spermatophyta</taxon>
        <taxon>Magnoliopsida</taxon>
        <taxon>Ranunculales</taxon>
        <taxon>Menispermaceae</taxon>
        <taxon>Menispermoideae</taxon>
        <taxon>Cissampelideae</taxon>
        <taxon>Stephania</taxon>
    </lineage>
</organism>
<proteinExistence type="inferred from homology"/>
<sequence length="182" mass="20995">MSNSTRCAACKLLRRRCPEDCILGPYFPSNNPQRFSSVHKIFGASNITRMLKRLPVEQRAIAADCMSYEAERRVEDPIYGCVKIIYGLEKKKNEIELELAKTRSEIAFHSALHAQQQQQQQQVLWSMTNATQQSDQVEPSWLNGNSIQELHQQQQMANHTINEVHGGHDEQFTSWLDQHQPF</sequence>
<dbReference type="PANTHER" id="PTHR31301">
    <property type="entry name" value="LOB DOMAIN-CONTAINING PROTEIN 4-RELATED"/>
    <property type="match status" value="1"/>
</dbReference>
<dbReference type="Proteomes" id="UP001419268">
    <property type="component" value="Unassembled WGS sequence"/>
</dbReference>